<dbReference type="InterPro" id="IPR016024">
    <property type="entry name" value="ARM-type_fold"/>
</dbReference>
<accession>A0A504YGC0</accession>
<dbReference type="InterPro" id="IPR011989">
    <property type="entry name" value="ARM-like"/>
</dbReference>
<dbReference type="SUPFAM" id="SSF48371">
    <property type="entry name" value="ARM repeat"/>
    <property type="match status" value="1"/>
</dbReference>
<dbReference type="Proteomes" id="UP000316759">
    <property type="component" value="Unassembled WGS sequence"/>
</dbReference>
<evidence type="ECO:0000313" key="1">
    <source>
        <dbReference type="EMBL" id="TPP59465.1"/>
    </source>
</evidence>
<dbReference type="Gene3D" id="1.25.10.10">
    <property type="entry name" value="Leucine-rich Repeat Variant"/>
    <property type="match status" value="2"/>
</dbReference>
<sequence>MSGEAVELFPTLDLLCAPKKLDREKGEERLRETTLTQHDLTFLCKWIADKLEGLSNWEEIYGGLIAANIMLQKVNDEQLNELNLIPELEARVLECHDNYEYRVRIAAGQLMGIMCHRRGPPMFKKFLPSVIHGVLENLERSPDAPVTETESALRELIIAKDRDVNLSRSTLSIFHDTAGWKNLETWMKCLQQMVINLTPDDFIQVERSEILDVIFKAVQHVNRFVRETGYDVLATVIRGQVCYDDPNTNQSRYVDVAKQLVAGLSDNWSQVRMAASRAARTFFEVDPPPGNQIEDAYPILLPPMCLNRYYVAEGVQIYSQDTWCRITKGEGRKLLSTYLESALDYYIQQTKADDHAIREAACASIAECVAKLDSSLLLPHLSKLLEALFICFDDDSWPARDAACTAMGTLISCLPEATKRCGYADLMAKQFLYNLSDSIPSIREGAAYSIARILNAAEDLKLVEMYTNYIKDKLAGVAHQPAESHGSDFPRLQSVGSGVSCVISLSGTDAHDQRHTNQTMYSCCSLGPKVQKGSSHDGVHQRSGEPWEHADGAIRLVGNLAEFASKYFADSMIDQILEATSRTHYKHYPYLLITGCRIVPQLLNGLEKARFKRHLDNLLTIIAAAVDSHLPLAVSSAEESLSLLALRIGPNVLRGRVENHMDSGVSRTLIRSLPPSD</sequence>
<dbReference type="OrthoDB" id="414039at2759"/>
<reference evidence="1 2" key="1">
    <citation type="submission" date="2019-04" db="EMBL/GenBank/DDBJ databases">
        <title>Annotation for the trematode Fasciola gigantica.</title>
        <authorList>
            <person name="Choi Y.-J."/>
        </authorList>
    </citation>
    <scope>NUCLEOTIDE SEQUENCE [LARGE SCALE GENOMIC DNA]</scope>
    <source>
        <strain evidence="1">Uganda_cow_1</strain>
    </source>
</reference>
<dbReference type="AlphaFoldDB" id="A0A504YGC0"/>
<evidence type="ECO:0000313" key="2">
    <source>
        <dbReference type="Proteomes" id="UP000316759"/>
    </source>
</evidence>
<name>A0A504YGC0_FASGI</name>
<comment type="caution">
    <text evidence="1">The sequence shown here is derived from an EMBL/GenBank/DDBJ whole genome shotgun (WGS) entry which is preliminary data.</text>
</comment>
<dbReference type="EMBL" id="SUNJ01010688">
    <property type="protein sequence ID" value="TPP59465.1"/>
    <property type="molecule type" value="Genomic_DNA"/>
</dbReference>
<proteinExistence type="predicted"/>
<organism evidence="1 2">
    <name type="scientific">Fasciola gigantica</name>
    <name type="common">Giant liver fluke</name>
    <dbReference type="NCBI Taxonomy" id="46835"/>
    <lineage>
        <taxon>Eukaryota</taxon>
        <taxon>Metazoa</taxon>
        <taxon>Spiralia</taxon>
        <taxon>Lophotrochozoa</taxon>
        <taxon>Platyhelminthes</taxon>
        <taxon>Trematoda</taxon>
        <taxon>Digenea</taxon>
        <taxon>Plagiorchiida</taxon>
        <taxon>Echinostomata</taxon>
        <taxon>Echinostomatoidea</taxon>
        <taxon>Fasciolidae</taxon>
        <taxon>Fasciola</taxon>
    </lineage>
</organism>
<protein>
    <submittedName>
        <fullName evidence="1">Armadillo type fold</fullName>
    </submittedName>
</protein>
<keyword evidence="2" id="KW-1185">Reference proteome</keyword>
<gene>
    <name evidence="1" type="ORF">FGIG_02540</name>
</gene>
<dbReference type="STRING" id="46835.A0A504YGC0"/>